<evidence type="ECO:0000259" key="2">
    <source>
        <dbReference type="Pfam" id="PF23295"/>
    </source>
</evidence>
<dbReference type="AlphaFoldDB" id="A0A0B1TFZ9"/>
<reference evidence="3 4" key="1">
    <citation type="submission" date="2014-03" db="EMBL/GenBank/DDBJ databases">
        <title>Draft genome of the hookworm Oesophagostomum dentatum.</title>
        <authorList>
            <person name="Mitreva M."/>
        </authorList>
    </citation>
    <scope>NUCLEOTIDE SEQUENCE [LARGE SCALE GENOMIC DNA]</scope>
    <source>
        <strain evidence="3 4">OD-Hann</strain>
    </source>
</reference>
<protein>
    <recommendedName>
        <fullName evidence="2">Alfy-like armadillo-like repeat domain-containing protein</fullName>
    </recommendedName>
</protein>
<dbReference type="InterPro" id="IPR056252">
    <property type="entry name" value="Alfy-like_Arm-like"/>
</dbReference>
<feature type="domain" description="Alfy-like armadillo-like repeat" evidence="2">
    <location>
        <begin position="368"/>
        <end position="471"/>
    </location>
</feature>
<organism evidence="3 4">
    <name type="scientific">Oesophagostomum dentatum</name>
    <name type="common">Nodular worm</name>
    <dbReference type="NCBI Taxonomy" id="61180"/>
    <lineage>
        <taxon>Eukaryota</taxon>
        <taxon>Metazoa</taxon>
        <taxon>Ecdysozoa</taxon>
        <taxon>Nematoda</taxon>
        <taxon>Chromadorea</taxon>
        <taxon>Rhabditida</taxon>
        <taxon>Rhabditina</taxon>
        <taxon>Rhabditomorpha</taxon>
        <taxon>Strongyloidea</taxon>
        <taxon>Strongylidae</taxon>
        <taxon>Oesophagostomum</taxon>
    </lineage>
</organism>
<evidence type="ECO:0000313" key="4">
    <source>
        <dbReference type="Proteomes" id="UP000053660"/>
    </source>
</evidence>
<proteinExistence type="predicted"/>
<feature type="non-terminal residue" evidence="3">
    <location>
        <position position="1"/>
    </location>
</feature>
<dbReference type="InterPro" id="IPR011989">
    <property type="entry name" value="ARM-like"/>
</dbReference>
<dbReference type="Gene3D" id="1.25.10.10">
    <property type="entry name" value="Leucine-rich Repeat Variant"/>
    <property type="match status" value="1"/>
</dbReference>
<dbReference type="SUPFAM" id="SSF48371">
    <property type="entry name" value="ARM repeat"/>
    <property type="match status" value="1"/>
</dbReference>
<dbReference type="EMBL" id="KN550211">
    <property type="protein sequence ID" value="KHJ94747.1"/>
    <property type="molecule type" value="Genomic_DNA"/>
</dbReference>
<dbReference type="PANTHER" id="PTHR46108">
    <property type="entry name" value="BLUE CHEESE"/>
    <property type="match status" value="1"/>
</dbReference>
<keyword evidence="1" id="KW-0853">WD repeat</keyword>
<accession>A0A0B1TFZ9</accession>
<gene>
    <name evidence="3" type="ORF">OESDEN_05319</name>
</gene>
<name>A0A0B1TFZ9_OESDE</name>
<dbReference type="PANTHER" id="PTHR46108:SF4">
    <property type="entry name" value="BLUE CHEESE"/>
    <property type="match status" value="1"/>
</dbReference>
<sequence length="1074" mass="119004">LQSLTPIVIKYIHSKECIKTFLTNIKSPKLQPQETAEMIICLLCVLKDSARQTNQLVEDFSQSNGYLAIKDFILKNENNNEIVRNILLMLISLITNGPQEIKPQHSSGLVQLPSFHLPVPSGNGLSVRNTQAFGLVHKIFFESQNSSVCATAIDIVHSVYTCDPANYFILDKEYPLALFIEQLDRKDEVVRAKVIELVEHCVFHLNYIPCKELIGICVQMKTELASGHQDICIAGVQAAFRLLTVDSVIKDAFREVGLLDTLCYIINNLFAQYKQRSLTENEKKLTLLATDLLTVIIKGNLENARMFSDCFGARTLLSVLTVVTGEWRSSSLQLLKQLLLLASTDQYIAGVIQVISQVPPQQQLEFNVDLLKTLLGVLRESHKVRVQFRKTGGYLGLITMLLGLEGAFSKIDGTEGTVPAEALELLDFIHLIFKVLTISMRFEPSNAKYFSVEVSWDSITTVLRLSGAFGENTVVDVTQPEWKSQVSWDSITTVLRLSGAFGENTVVDVTQPEWKSQGSDLKSQLAACHSVFKMDEDIQAGSIPAEMPPSIFFASYIIRLLFNMALDNYEKMSSDVTWTSSDGSLEECIVSWTSSVLGPCHLACLTIQISPIDRSLLISTDEHENPGGDLEKEAKIPSEKAIRVAMADILRPMEWAHICVVLSRSVLKPSQASVYLNGRLVSTQKLQYIVQTAGGAATQLAQTHVVNAMIGTLPSMRRPSRLRFRLASTFLIEEPLSPEAIRSIYDLQPHYVGSLQAIGSERVSLVQEEKIVFALNGMATSEMTLAKIRTVHNKVDAEILAPHKSELCRLHYGNISVFLRVRAEDVAIESQFPFHISELYNQLIVNQKPDEGKPSPLYNVYVRNRLLNMIANSLSHSSPQLNQHMADQIVRVLGFDWIYCLLSPGVHSGTVFLALRILLALLAHPPLLGKFREGTANGGWLTDADSVVRNRAAVVLGFSVSAHGGAVGSKIDINPELQNCAGFAALEHLMAAHADKPHAYLAMLAVLVGQPVKDLRFCDNFNVDQIWTNVFGLALNSSVYEAIRSAEFCYDALIPLLAMVRACIHSGNEVVIFI</sequence>
<dbReference type="OrthoDB" id="10018316at2759"/>
<dbReference type="Pfam" id="PF23295">
    <property type="entry name" value="Arm_4"/>
    <property type="match status" value="1"/>
</dbReference>
<evidence type="ECO:0000313" key="3">
    <source>
        <dbReference type="EMBL" id="KHJ94747.1"/>
    </source>
</evidence>
<dbReference type="InterPro" id="IPR051944">
    <property type="entry name" value="BEACH_domain_protein"/>
</dbReference>
<dbReference type="Proteomes" id="UP000053660">
    <property type="component" value="Unassembled WGS sequence"/>
</dbReference>
<evidence type="ECO:0000256" key="1">
    <source>
        <dbReference type="ARBA" id="ARBA00022574"/>
    </source>
</evidence>
<dbReference type="InterPro" id="IPR016024">
    <property type="entry name" value="ARM-type_fold"/>
</dbReference>
<keyword evidence="4" id="KW-1185">Reference proteome</keyword>